<dbReference type="InterPro" id="IPR011990">
    <property type="entry name" value="TPR-like_helical_dom_sf"/>
</dbReference>
<protein>
    <submittedName>
        <fullName evidence="1">Uncharacterized protein</fullName>
    </submittedName>
</protein>
<reference evidence="1" key="1">
    <citation type="journal article" date="2014" name="Front. Microbiol.">
        <title>High frequency of phylogenetically diverse reductive dehalogenase-homologous genes in deep subseafloor sedimentary metagenomes.</title>
        <authorList>
            <person name="Kawai M."/>
            <person name="Futagami T."/>
            <person name="Toyoda A."/>
            <person name="Takaki Y."/>
            <person name="Nishi S."/>
            <person name="Hori S."/>
            <person name="Arai W."/>
            <person name="Tsubouchi T."/>
            <person name="Morono Y."/>
            <person name="Uchiyama I."/>
            <person name="Ito T."/>
            <person name="Fujiyama A."/>
            <person name="Inagaki F."/>
            <person name="Takami H."/>
        </authorList>
    </citation>
    <scope>NUCLEOTIDE SEQUENCE</scope>
    <source>
        <strain evidence="1">Expedition CK06-06</strain>
    </source>
</reference>
<dbReference type="InterPro" id="IPR019734">
    <property type="entry name" value="TPR_rpt"/>
</dbReference>
<dbReference type="PROSITE" id="PS50293">
    <property type="entry name" value="TPR_REGION"/>
    <property type="match status" value="1"/>
</dbReference>
<sequence>ITEYEKEITINPSDALAWYNLGQILYWQGEYEKAMENFEKAIDLNPDLERAYTRRWRLCQLKDSLPGSYSPSWMFLL</sequence>
<comment type="caution">
    <text evidence="1">The sequence shown here is derived from an EMBL/GenBank/DDBJ whole genome shotgun (WGS) entry which is preliminary data.</text>
</comment>
<evidence type="ECO:0000313" key="1">
    <source>
        <dbReference type="EMBL" id="GAI45255.1"/>
    </source>
</evidence>
<dbReference type="PROSITE" id="PS50005">
    <property type="entry name" value="TPR"/>
    <property type="match status" value="1"/>
</dbReference>
<proteinExistence type="predicted"/>
<dbReference type="Gene3D" id="1.25.40.10">
    <property type="entry name" value="Tetratricopeptide repeat domain"/>
    <property type="match status" value="1"/>
</dbReference>
<dbReference type="AlphaFoldDB" id="X1Q2E9"/>
<dbReference type="EMBL" id="BARV01025547">
    <property type="protein sequence ID" value="GAI45255.1"/>
    <property type="molecule type" value="Genomic_DNA"/>
</dbReference>
<dbReference type="Pfam" id="PF00515">
    <property type="entry name" value="TPR_1"/>
    <property type="match status" value="1"/>
</dbReference>
<gene>
    <name evidence="1" type="ORF">S06H3_41456</name>
</gene>
<feature type="non-terminal residue" evidence="1">
    <location>
        <position position="1"/>
    </location>
</feature>
<dbReference type="SUPFAM" id="SSF48452">
    <property type="entry name" value="TPR-like"/>
    <property type="match status" value="1"/>
</dbReference>
<dbReference type="SMART" id="SM00028">
    <property type="entry name" value="TPR"/>
    <property type="match status" value="1"/>
</dbReference>
<organism evidence="1">
    <name type="scientific">marine sediment metagenome</name>
    <dbReference type="NCBI Taxonomy" id="412755"/>
    <lineage>
        <taxon>unclassified sequences</taxon>
        <taxon>metagenomes</taxon>
        <taxon>ecological metagenomes</taxon>
    </lineage>
</organism>
<accession>X1Q2E9</accession>
<name>X1Q2E9_9ZZZZ</name>